<reference evidence="1 2" key="1">
    <citation type="submission" date="2020-04" db="EMBL/GenBank/DDBJ databases">
        <authorList>
            <person name="De Canck E."/>
        </authorList>
    </citation>
    <scope>NUCLEOTIDE SEQUENCE [LARGE SCALE GENOMIC DNA]</scope>
    <source>
        <strain evidence="1 2">LMG 29542</strain>
    </source>
</reference>
<evidence type="ECO:0000313" key="1">
    <source>
        <dbReference type="EMBL" id="CAB3773568.1"/>
    </source>
</evidence>
<gene>
    <name evidence="1" type="ORF">LMG29542_07322</name>
</gene>
<organism evidence="1 2">
    <name type="scientific">Paraburkholderia humisilvae</name>
    <dbReference type="NCBI Taxonomy" id="627669"/>
    <lineage>
        <taxon>Bacteria</taxon>
        <taxon>Pseudomonadati</taxon>
        <taxon>Pseudomonadota</taxon>
        <taxon>Betaproteobacteria</taxon>
        <taxon>Burkholderiales</taxon>
        <taxon>Burkholderiaceae</taxon>
        <taxon>Paraburkholderia</taxon>
    </lineage>
</organism>
<dbReference type="Proteomes" id="UP000494363">
    <property type="component" value="Unassembled WGS sequence"/>
</dbReference>
<proteinExistence type="predicted"/>
<protein>
    <submittedName>
        <fullName evidence="1">Uncharacterized protein</fullName>
    </submittedName>
</protein>
<dbReference type="EMBL" id="CADIKH010000079">
    <property type="protein sequence ID" value="CAB3773568.1"/>
    <property type="molecule type" value="Genomic_DNA"/>
</dbReference>
<dbReference type="AlphaFoldDB" id="A0A6J5F463"/>
<evidence type="ECO:0000313" key="2">
    <source>
        <dbReference type="Proteomes" id="UP000494363"/>
    </source>
</evidence>
<accession>A0A6J5F463</accession>
<name>A0A6J5F463_9BURK</name>
<keyword evidence="2" id="KW-1185">Reference proteome</keyword>
<sequence>MNLPVDPATLSPDPLRALVAQPAVQLADREREVGETEQELRYRQPRSDQLTDELSIIKRQQVMDALHTWIAAAPGSRGFRIVAYPRG</sequence>